<dbReference type="Proteomes" id="UP000799441">
    <property type="component" value="Unassembled WGS sequence"/>
</dbReference>
<dbReference type="OrthoDB" id="3932667at2759"/>
<reference evidence="1" key="1">
    <citation type="journal article" date="2020" name="Stud. Mycol.">
        <title>101 Dothideomycetes genomes: a test case for predicting lifestyles and emergence of pathogens.</title>
        <authorList>
            <person name="Haridas S."/>
            <person name="Albert R."/>
            <person name="Binder M."/>
            <person name="Bloem J."/>
            <person name="Labutti K."/>
            <person name="Salamov A."/>
            <person name="Andreopoulos B."/>
            <person name="Baker S."/>
            <person name="Barry K."/>
            <person name="Bills G."/>
            <person name="Bluhm B."/>
            <person name="Cannon C."/>
            <person name="Castanera R."/>
            <person name="Culley D."/>
            <person name="Daum C."/>
            <person name="Ezra D."/>
            <person name="Gonzalez J."/>
            <person name="Henrissat B."/>
            <person name="Kuo A."/>
            <person name="Liang C."/>
            <person name="Lipzen A."/>
            <person name="Lutzoni F."/>
            <person name="Magnuson J."/>
            <person name="Mondo S."/>
            <person name="Nolan M."/>
            <person name="Ohm R."/>
            <person name="Pangilinan J."/>
            <person name="Park H.-J."/>
            <person name="Ramirez L."/>
            <person name="Alfaro M."/>
            <person name="Sun H."/>
            <person name="Tritt A."/>
            <person name="Yoshinaga Y."/>
            <person name="Zwiers L.-H."/>
            <person name="Turgeon B."/>
            <person name="Goodwin S."/>
            <person name="Spatafora J."/>
            <person name="Crous P."/>
            <person name="Grigoriev I."/>
        </authorList>
    </citation>
    <scope>NUCLEOTIDE SEQUENCE</scope>
    <source>
        <strain evidence="1">CBS 116435</strain>
    </source>
</reference>
<organism evidence="1 2">
    <name type="scientific">Polychaeton citri CBS 116435</name>
    <dbReference type="NCBI Taxonomy" id="1314669"/>
    <lineage>
        <taxon>Eukaryota</taxon>
        <taxon>Fungi</taxon>
        <taxon>Dikarya</taxon>
        <taxon>Ascomycota</taxon>
        <taxon>Pezizomycotina</taxon>
        <taxon>Dothideomycetes</taxon>
        <taxon>Dothideomycetidae</taxon>
        <taxon>Capnodiales</taxon>
        <taxon>Capnodiaceae</taxon>
        <taxon>Polychaeton</taxon>
    </lineage>
</organism>
<dbReference type="AlphaFoldDB" id="A0A9P4PY59"/>
<gene>
    <name evidence="1" type="ORF">K431DRAFT_308166</name>
</gene>
<dbReference type="EMBL" id="MU003912">
    <property type="protein sequence ID" value="KAF2715973.1"/>
    <property type="molecule type" value="Genomic_DNA"/>
</dbReference>
<sequence>MKIINDSEKDLHELLMGNRPNRSESLDSKSFELKITSEERDELIASIVSKSSAPRINIQANEFRGGPDATSKEVFRRTLLARLRSHWTIATEAQFIRLINILERDGCAVFAGLIDVEPFAKLIDDFSQIMTDSGSQAFLHYFANLVDHPDLLRAPEYNDAIIHPLLVALISYAMGGPVRMTDARGKDTQPISVNAQDNMLHVDNTPFREEYKILLGWEKDKVKGPTGQNFTFLPGTHKGNRFVRENDQSQPWSTENDSLFITEESIQNVFQFQKDITGCKPTVVEVEYPEQPITVLFSAGSLVHHRYRNNGGSTRSCVIAAFHLAYDHPGALLDVEDGAKPESIADVLLQYQDGTNIDAFCSMIASRADDIESKILELLDDEHHSILVDVASLTLSGERFARWQEITINAPQATQLKFEAGNYISHTGTCIGRSVLVKRLAAAMAYDKHGLLDLIIYKDGHEEIRKPARKSVWTMSRETLEQVLVPWLPVIEAHIFTIADVQKPTVLVHYADRAADLIRLSFPTIKFGIECSRRDEQRLSSAHQLIADLGESITRCEKVETYITTNLFLFLIIDQILTVLHPDMQQEMTETCVMFLKTYVACVLMVEAGQNY</sequence>
<proteinExistence type="predicted"/>
<protein>
    <submittedName>
        <fullName evidence="1">Uncharacterized protein</fullName>
    </submittedName>
</protein>
<name>A0A9P4PY59_9PEZI</name>
<evidence type="ECO:0000313" key="1">
    <source>
        <dbReference type="EMBL" id="KAF2715973.1"/>
    </source>
</evidence>
<evidence type="ECO:0000313" key="2">
    <source>
        <dbReference type="Proteomes" id="UP000799441"/>
    </source>
</evidence>
<dbReference type="SUPFAM" id="SSF51197">
    <property type="entry name" value="Clavaminate synthase-like"/>
    <property type="match status" value="1"/>
</dbReference>
<dbReference type="Gene3D" id="2.60.120.620">
    <property type="entry name" value="q2cbj1_9rhob like domain"/>
    <property type="match status" value="1"/>
</dbReference>
<comment type="caution">
    <text evidence="1">The sequence shown here is derived from an EMBL/GenBank/DDBJ whole genome shotgun (WGS) entry which is preliminary data.</text>
</comment>
<accession>A0A9P4PY59</accession>
<keyword evidence="2" id="KW-1185">Reference proteome</keyword>